<sequence>MMTTQNFTQFSSKQLLTAASIGAIIPLSFLCFIILTREDMFEKWMLYPLIIIPIGGGLGAIFLYCMTFVWFTKGVKRELALLFSAMIYGLMLWGFAVLAFAITGHWD</sequence>
<reference evidence="2" key="1">
    <citation type="submission" date="2022-03" db="EMBL/GenBank/DDBJ databases">
        <title>De novo assembled genomes of Belliella spp. (Cyclobacteriaceae) strains.</title>
        <authorList>
            <person name="Szabo A."/>
            <person name="Korponai K."/>
            <person name="Felfoldi T."/>
        </authorList>
    </citation>
    <scope>NUCLEOTIDE SEQUENCE</scope>
    <source>
        <strain evidence="2">DSM 111904</strain>
    </source>
</reference>
<keyword evidence="1" id="KW-0472">Membrane</keyword>
<gene>
    <name evidence="2" type="ORF">MM239_05100</name>
</gene>
<dbReference type="EMBL" id="JAKZGP010000008">
    <property type="protein sequence ID" value="MCH7408762.1"/>
    <property type="molecule type" value="Genomic_DNA"/>
</dbReference>
<protein>
    <recommendedName>
        <fullName evidence="4">Potassium transporter KefB</fullName>
    </recommendedName>
</protein>
<evidence type="ECO:0000313" key="3">
    <source>
        <dbReference type="Proteomes" id="UP001165489"/>
    </source>
</evidence>
<dbReference type="Proteomes" id="UP001165489">
    <property type="component" value="Unassembled WGS sequence"/>
</dbReference>
<accession>A0ABS9UX65</accession>
<feature type="transmembrane region" description="Helical" evidence="1">
    <location>
        <begin position="15"/>
        <end position="35"/>
    </location>
</feature>
<keyword evidence="1" id="KW-0812">Transmembrane</keyword>
<organism evidence="2 3">
    <name type="scientific">Belliella filtrata</name>
    <dbReference type="NCBI Taxonomy" id="2923435"/>
    <lineage>
        <taxon>Bacteria</taxon>
        <taxon>Pseudomonadati</taxon>
        <taxon>Bacteroidota</taxon>
        <taxon>Cytophagia</taxon>
        <taxon>Cytophagales</taxon>
        <taxon>Cyclobacteriaceae</taxon>
        <taxon>Belliella</taxon>
    </lineage>
</organism>
<comment type="caution">
    <text evidence="2">The sequence shown here is derived from an EMBL/GenBank/DDBJ whole genome shotgun (WGS) entry which is preliminary data.</text>
</comment>
<evidence type="ECO:0000313" key="2">
    <source>
        <dbReference type="EMBL" id="MCH7408762.1"/>
    </source>
</evidence>
<feature type="transmembrane region" description="Helical" evidence="1">
    <location>
        <begin position="47"/>
        <end position="72"/>
    </location>
</feature>
<keyword evidence="1" id="KW-1133">Transmembrane helix</keyword>
<feature type="transmembrane region" description="Helical" evidence="1">
    <location>
        <begin position="79"/>
        <end position="102"/>
    </location>
</feature>
<name>A0ABS9UX65_9BACT</name>
<proteinExistence type="predicted"/>
<evidence type="ECO:0000256" key="1">
    <source>
        <dbReference type="SAM" id="Phobius"/>
    </source>
</evidence>
<dbReference type="RefSeq" id="WP_241347127.1">
    <property type="nucleotide sequence ID" value="NZ_JAKZGP010000008.1"/>
</dbReference>
<evidence type="ECO:0008006" key="4">
    <source>
        <dbReference type="Google" id="ProtNLM"/>
    </source>
</evidence>
<keyword evidence="3" id="KW-1185">Reference proteome</keyword>